<evidence type="ECO:0000256" key="1">
    <source>
        <dbReference type="SAM" id="Phobius"/>
    </source>
</evidence>
<reference evidence="2 3" key="1">
    <citation type="journal article" date="2016" name="Nat. Commun.">
        <title>Thousands of microbial genomes shed light on interconnected biogeochemical processes in an aquifer system.</title>
        <authorList>
            <person name="Anantharaman K."/>
            <person name="Brown C.T."/>
            <person name="Hug L.A."/>
            <person name="Sharon I."/>
            <person name="Castelle C.J."/>
            <person name="Probst A.J."/>
            <person name="Thomas B.C."/>
            <person name="Singh A."/>
            <person name="Wilkins M.J."/>
            <person name="Karaoz U."/>
            <person name="Brodie E.L."/>
            <person name="Williams K.H."/>
            <person name="Hubbard S.S."/>
            <person name="Banfield J.F."/>
        </authorList>
    </citation>
    <scope>NUCLEOTIDE SEQUENCE [LARGE SCALE GENOMIC DNA]</scope>
</reference>
<sequence>MPSRRHRFLKNKKKVTKRKYSIGLAISLLAIGLIAVVWNINTNFWKNNSKISVLVHKSDDSVLVSVFDHKLGQIINILIPSNTQVEAAGGLGIWKLGSLWELGKKEKMGGQLLLGSVRRTFKFPISRWADYQALGYSDSNLKNLLLANFTSYSSDLTFSEKIALLIFSSGVKNPNRIEINLADTQLLKKGTLTDGEEGFLVSKVSSPKILSYFGDDYVANGSYKVAIFDLGAGTEISEGVGDIVQVMGAKVTSLSKSDISEKSCLIKGKDKRAVKNIANILSCKISEGVLSSGVDIEINLGTGFKEIY</sequence>
<evidence type="ECO:0008006" key="4">
    <source>
        <dbReference type="Google" id="ProtNLM"/>
    </source>
</evidence>
<name>A0A1F7Y2U2_9BACT</name>
<accession>A0A1F7Y2U2</accession>
<keyword evidence="1" id="KW-0472">Membrane</keyword>
<gene>
    <name evidence="2" type="ORF">A2771_01205</name>
</gene>
<keyword evidence="1" id="KW-0812">Transmembrane</keyword>
<comment type="caution">
    <text evidence="2">The sequence shown here is derived from an EMBL/GenBank/DDBJ whole genome shotgun (WGS) entry which is preliminary data.</text>
</comment>
<feature type="transmembrane region" description="Helical" evidence="1">
    <location>
        <begin position="20"/>
        <end position="40"/>
    </location>
</feature>
<dbReference type="Proteomes" id="UP000176741">
    <property type="component" value="Unassembled WGS sequence"/>
</dbReference>
<protein>
    <recommendedName>
        <fullName evidence="4">LytR/CpsA/Psr regulator C-terminal domain-containing protein</fullName>
    </recommendedName>
</protein>
<evidence type="ECO:0000313" key="2">
    <source>
        <dbReference type="EMBL" id="OGM21586.1"/>
    </source>
</evidence>
<dbReference type="EMBL" id="MGGD01000006">
    <property type="protein sequence ID" value="OGM21586.1"/>
    <property type="molecule type" value="Genomic_DNA"/>
</dbReference>
<organism evidence="2 3">
    <name type="scientific">Candidatus Woesebacteria bacterium RIFCSPHIGHO2_01_FULL_38_26b</name>
    <dbReference type="NCBI Taxonomy" id="1802491"/>
    <lineage>
        <taxon>Bacteria</taxon>
        <taxon>Candidatus Woeseibacteriota</taxon>
    </lineage>
</organism>
<dbReference type="AlphaFoldDB" id="A0A1F7Y2U2"/>
<evidence type="ECO:0000313" key="3">
    <source>
        <dbReference type="Proteomes" id="UP000176741"/>
    </source>
</evidence>
<keyword evidence="1" id="KW-1133">Transmembrane helix</keyword>
<proteinExistence type="predicted"/>